<reference evidence="1 2" key="1">
    <citation type="submission" date="2019-02" db="EMBL/GenBank/DDBJ databases">
        <title>Deep-cultivation of Planctomycetes and their phenomic and genomic characterization uncovers novel biology.</title>
        <authorList>
            <person name="Wiegand S."/>
            <person name="Jogler M."/>
            <person name="Boedeker C."/>
            <person name="Pinto D."/>
            <person name="Vollmers J."/>
            <person name="Rivas-Marin E."/>
            <person name="Kohn T."/>
            <person name="Peeters S.H."/>
            <person name="Heuer A."/>
            <person name="Rast P."/>
            <person name="Oberbeckmann S."/>
            <person name="Bunk B."/>
            <person name="Jeske O."/>
            <person name="Meyerdierks A."/>
            <person name="Storesund J.E."/>
            <person name="Kallscheuer N."/>
            <person name="Luecker S."/>
            <person name="Lage O.M."/>
            <person name="Pohl T."/>
            <person name="Merkel B.J."/>
            <person name="Hornburger P."/>
            <person name="Mueller R.-W."/>
            <person name="Bruemmer F."/>
            <person name="Labrenz M."/>
            <person name="Spormann A.M."/>
            <person name="Op den Camp H."/>
            <person name="Overmann J."/>
            <person name="Amann R."/>
            <person name="Jetten M.S.M."/>
            <person name="Mascher T."/>
            <person name="Medema M.H."/>
            <person name="Devos D.P."/>
            <person name="Kaster A.-K."/>
            <person name="Ovreas L."/>
            <person name="Rohde M."/>
            <person name="Galperin M.Y."/>
            <person name="Jogler C."/>
        </authorList>
    </citation>
    <scope>NUCLEOTIDE SEQUENCE [LARGE SCALE GENOMIC DNA]</scope>
    <source>
        <strain evidence="1 2">Q31a</strain>
    </source>
</reference>
<dbReference type="EMBL" id="CP036298">
    <property type="protein sequence ID" value="QDV22485.1"/>
    <property type="molecule type" value="Genomic_DNA"/>
</dbReference>
<name>A0A518G1M4_9BACT</name>
<accession>A0A518G1M4</accession>
<organism evidence="1 2">
    <name type="scientific">Aureliella helgolandensis</name>
    <dbReference type="NCBI Taxonomy" id="2527968"/>
    <lineage>
        <taxon>Bacteria</taxon>
        <taxon>Pseudomonadati</taxon>
        <taxon>Planctomycetota</taxon>
        <taxon>Planctomycetia</taxon>
        <taxon>Pirellulales</taxon>
        <taxon>Pirellulaceae</taxon>
        <taxon>Aureliella</taxon>
    </lineage>
</organism>
<dbReference type="AlphaFoldDB" id="A0A518G1M4"/>
<dbReference type="Proteomes" id="UP000318017">
    <property type="component" value="Chromosome"/>
</dbReference>
<proteinExistence type="predicted"/>
<gene>
    <name evidence="1" type="ORF">Q31a_07710</name>
</gene>
<evidence type="ECO:0000313" key="1">
    <source>
        <dbReference type="EMBL" id="QDV22485.1"/>
    </source>
</evidence>
<keyword evidence="2" id="KW-1185">Reference proteome</keyword>
<sequence length="112" mass="12845">MVLQVCNSIFAFAGRVPVGATTGCYTSSSLVSLSQAQTVEVSSRVRENRLRSGQADSFWWRARRGKPETELLVQQKFYPARDQLEWLNVKVPTHKSHIPRRTDKTLRRRLSL</sequence>
<evidence type="ECO:0000313" key="2">
    <source>
        <dbReference type="Proteomes" id="UP000318017"/>
    </source>
</evidence>
<dbReference type="KEGG" id="ahel:Q31a_07710"/>
<protein>
    <submittedName>
        <fullName evidence="1">Uncharacterized protein</fullName>
    </submittedName>
</protein>